<evidence type="ECO:0000313" key="5">
    <source>
        <dbReference type="Proteomes" id="UP001515500"/>
    </source>
</evidence>
<feature type="domain" description="At1g68980-like TPR repeats" evidence="4">
    <location>
        <begin position="65"/>
        <end position="189"/>
    </location>
</feature>
<dbReference type="Proteomes" id="UP001515500">
    <property type="component" value="Chromosome 4"/>
</dbReference>
<dbReference type="PROSITE" id="PS51375">
    <property type="entry name" value="PPR"/>
    <property type="match status" value="1"/>
</dbReference>
<evidence type="ECO:0000256" key="3">
    <source>
        <dbReference type="PROSITE-ProRule" id="PRU00708"/>
    </source>
</evidence>
<evidence type="ECO:0000313" key="7">
    <source>
        <dbReference type="RefSeq" id="XP_039123037.1"/>
    </source>
</evidence>
<accession>A0AB40B734</accession>
<keyword evidence="2" id="KW-0677">Repeat</keyword>
<comment type="similarity">
    <text evidence="1">Belongs to the PPR family. P subfamily.</text>
</comment>
<feature type="repeat" description="PPR" evidence="3">
    <location>
        <begin position="225"/>
        <end position="259"/>
    </location>
</feature>
<gene>
    <name evidence="6 7" type="primary">LOC120259492</name>
</gene>
<evidence type="ECO:0000256" key="1">
    <source>
        <dbReference type="ARBA" id="ARBA00007626"/>
    </source>
</evidence>
<evidence type="ECO:0000313" key="6">
    <source>
        <dbReference type="RefSeq" id="XP_039123036.1"/>
    </source>
</evidence>
<dbReference type="PANTHER" id="PTHR46598:SF3">
    <property type="entry name" value="OS07G0495300 PROTEIN"/>
    <property type="match status" value="1"/>
</dbReference>
<dbReference type="RefSeq" id="XP_039123037.1">
    <property type="nucleotide sequence ID" value="XM_039267103.1"/>
</dbReference>
<dbReference type="Pfam" id="PF25245">
    <property type="entry name" value="TPR_At1g68980"/>
    <property type="match status" value="1"/>
</dbReference>
<keyword evidence="5" id="KW-1185">Reference proteome</keyword>
<evidence type="ECO:0000259" key="4">
    <source>
        <dbReference type="Pfam" id="PF25245"/>
    </source>
</evidence>
<dbReference type="PANTHER" id="PTHR46598">
    <property type="entry name" value="BNAC05G43320D PROTEIN"/>
    <property type="match status" value="1"/>
</dbReference>
<dbReference type="InterPro" id="IPR002885">
    <property type="entry name" value="PPR_rpt"/>
</dbReference>
<reference evidence="6 7" key="1">
    <citation type="submission" date="2025-04" db="UniProtKB">
        <authorList>
            <consortium name="RefSeq"/>
        </authorList>
    </citation>
    <scope>IDENTIFICATION</scope>
</reference>
<dbReference type="NCBIfam" id="TIGR00756">
    <property type="entry name" value="PPR"/>
    <property type="match status" value="1"/>
</dbReference>
<sequence>MRGFFGLYKLGNRCLLLASSAKNVNYAQASFCQWNRLHAFVLHGNVRCCTTSSSVRFSWEGSSSFASLMSKLEATLKDDSVDEAWEAFSNYRRLHGFPQKNLLNRMIMLMSYSSNPYWLRKAYEVVLVILEEKPCLLHHDPLTKLAFTLVRSQMPVRAATIIRIMLENRMYPSVEDVWNTLFFHLVKTEVGSYLASYVLIEMCEHVSHHNAKDRRGRQKKLSLPNSTTFNLVLNSCMQHGSVLKAQQLIELMPQMGVVADANSIIIIARFCEMTGQRDELVKLKKHVDGVSSLTLSCHYQQFYDSLLSLHFKYNDLDAAAELMFEMYKRLDLLPSSSGKGKGSHLQRQSLIQFGSSNLRMGFHIMVEPEHLSNNFVVEAKCYSGLILSSNGKLVPSKKALAKLIDGYVRERKVRKISDFLIRIEKELDSQETKLSFEVMDACIQLGLLETAHDILDDMESAEVSVIPCIYGSLLREYCKQEMLDEANVLLKQMRKVDFFVKLSNVNVSMHEVIAESLRLFGDDYDYVIGSVRKSELTELLDKENRSADPRSCLLYELNSSILFFCKAKMMEDAMRTYKRMEQRYVYPTAQTFIHIINGFSSLKMYREISIVWGDIKRKLEEGVLIPDRDLFECLLWNFLRGGYFERVMETIDFMIKHKMFIDKWKYKKDFLKLHKDLYKNLKASHARTEAQSKRLEHVRAFRRWAGIKRNFQTNFRRYNGTH</sequence>
<protein>
    <submittedName>
        <fullName evidence="6 7">Pentatricopeptide repeat-containing protein At4g17616 isoform X1</fullName>
    </submittedName>
</protein>
<dbReference type="AlphaFoldDB" id="A0AB40B734"/>
<name>A0AB40B734_DIOCR</name>
<organism evidence="5 7">
    <name type="scientific">Dioscorea cayennensis subsp. rotundata</name>
    <name type="common">White Guinea yam</name>
    <name type="synonym">Dioscorea rotundata</name>
    <dbReference type="NCBI Taxonomy" id="55577"/>
    <lineage>
        <taxon>Eukaryota</taxon>
        <taxon>Viridiplantae</taxon>
        <taxon>Streptophyta</taxon>
        <taxon>Embryophyta</taxon>
        <taxon>Tracheophyta</taxon>
        <taxon>Spermatophyta</taxon>
        <taxon>Magnoliopsida</taxon>
        <taxon>Liliopsida</taxon>
        <taxon>Dioscoreales</taxon>
        <taxon>Dioscoreaceae</taxon>
        <taxon>Dioscorea</taxon>
    </lineage>
</organism>
<evidence type="ECO:0000256" key="2">
    <source>
        <dbReference type="ARBA" id="ARBA00022737"/>
    </source>
</evidence>
<dbReference type="RefSeq" id="XP_039123036.1">
    <property type="nucleotide sequence ID" value="XM_039267102.1"/>
</dbReference>
<dbReference type="InterPro" id="IPR011990">
    <property type="entry name" value="TPR-like_helical_dom_sf"/>
</dbReference>
<dbReference type="Gene3D" id="1.25.40.10">
    <property type="entry name" value="Tetratricopeptide repeat domain"/>
    <property type="match status" value="3"/>
</dbReference>
<dbReference type="GeneID" id="120259492"/>
<dbReference type="InterPro" id="IPR057440">
    <property type="entry name" value="At1g68980-like_TPR"/>
</dbReference>
<dbReference type="Pfam" id="PF01535">
    <property type="entry name" value="PPR"/>
    <property type="match status" value="4"/>
</dbReference>
<proteinExistence type="inferred from homology"/>